<feature type="region of interest" description="Disordered" evidence="1">
    <location>
        <begin position="1"/>
        <end position="51"/>
    </location>
</feature>
<dbReference type="Proteomes" id="UP000652761">
    <property type="component" value="Unassembled WGS sequence"/>
</dbReference>
<reference evidence="2" key="1">
    <citation type="submission" date="2017-07" db="EMBL/GenBank/DDBJ databases">
        <title>Taro Niue Genome Assembly and Annotation.</title>
        <authorList>
            <person name="Atibalentja N."/>
            <person name="Keating K."/>
            <person name="Fields C.J."/>
        </authorList>
    </citation>
    <scope>NUCLEOTIDE SEQUENCE</scope>
    <source>
        <strain evidence="2">Niue_2</strain>
        <tissue evidence="2">Leaf</tissue>
    </source>
</reference>
<comment type="caution">
    <text evidence="2">The sequence shown here is derived from an EMBL/GenBank/DDBJ whole genome shotgun (WGS) entry which is preliminary data.</text>
</comment>
<dbReference type="EMBL" id="NMUH01005180">
    <property type="protein sequence ID" value="MQM12046.1"/>
    <property type="molecule type" value="Genomic_DNA"/>
</dbReference>
<feature type="compositionally biased region" description="Polar residues" evidence="1">
    <location>
        <begin position="1"/>
        <end position="12"/>
    </location>
</feature>
<evidence type="ECO:0000313" key="3">
    <source>
        <dbReference type="Proteomes" id="UP000652761"/>
    </source>
</evidence>
<name>A0A843WVV5_COLES</name>
<evidence type="ECO:0000313" key="2">
    <source>
        <dbReference type="EMBL" id="MQM12046.1"/>
    </source>
</evidence>
<gene>
    <name evidence="2" type="ORF">Taro_044958</name>
</gene>
<accession>A0A843WVV5</accession>
<organism evidence="2 3">
    <name type="scientific">Colocasia esculenta</name>
    <name type="common">Wild taro</name>
    <name type="synonym">Arum esculentum</name>
    <dbReference type="NCBI Taxonomy" id="4460"/>
    <lineage>
        <taxon>Eukaryota</taxon>
        <taxon>Viridiplantae</taxon>
        <taxon>Streptophyta</taxon>
        <taxon>Embryophyta</taxon>
        <taxon>Tracheophyta</taxon>
        <taxon>Spermatophyta</taxon>
        <taxon>Magnoliopsida</taxon>
        <taxon>Liliopsida</taxon>
        <taxon>Araceae</taxon>
        <taxon>Aroideae</taxon>
        <taxon>Colocasieae</taxon>
        <taxon>Colocasia</taxon>
    </lineage>
</organism>
<proteinExistence type="predicted"/>
<protein>
    <submittedName>
        <fullName evidence="2">Uncharacterized protein</fullName>
    </submittedName>
</protein>
<sequence>MSISNLSTTSRTGARHSCPVPSDSTGSSSLPEKGQDDRDVGQCVDTSTGGVDTRSVFQKTFWVNWDSVSTLAQVVSTLEAFLEHHLGGFGTVCRHYLKCAHE</sequence>
<evidence type="ECO:0000256" key="1">
    <source>
        <dbReference type="SAM" id="MobiDB-lite"/>
    </source>
</evidence>
<dbReference type="AlphaFoldDB" id="A0A843WVV5"/>
<keyword evidence="3" id="KW-1185">Reference proteome</keyword>